<dbReference type="PANTHER" id="PTHR31024:SF3">
    <property type="entry name" value="C-TYPE LECTIN-RELATED"/>
    <property type="match status" value="1"/>
</dbReference>
<dbReference type="PANTHER" id="PTHR31024">
    <property type="entry name" value="C-TYPE LECTIN"/>
    <property type="match status" value="1"/>
</dbReference>
<accession>A0A0N4W7D8</accession>
<name>A0A0N4W7D8_HAEPC</name>
<protein>
    <submittedName>
        <fullName evidence="3">Methyltranfer_dom domain-containing protein</fullName>
    </submittedName>
</protein>
<gene>
    <name evidence="1" type="ORF">HPLM_LOCUS6031</name>
</gene>
<dbReference type="Proteomes" id="UP000268014">
    <property type="component" value="Unassembled WGS sequence"/>
</dbReference>
<reference evidence="3" key="1">
    <citation type="submission" date="2017-02" db="UniProtKB">
        <authorList>
            <consortium name="WormBaseParasite"/>
        </authorList>
    </citation>
    <scope>IDENTIFICATION</scope>
</reference>
<dbReference type="AlphaFoldDB" id="A0A0N4W7D8"/>
<evidence type="ECO:0000313" key="1">
    <source>
        <dbReference type="EMBL" id="VDO27774.1"/>
    </source>
</evidence>
<organism evidence="3">
    <name type="scientific">Haemonchus placei</name>
    <name type="common">Barber's pole worm</name>
    <dbReference type="NCBI Taxonomy" id="6290"/>
    <lineage>
        <taxon>Eukaryota</taxon>
        <taxon>Metazoa</taxon>
        <taxon>Ecdysozoa</taxon>
        <taxon>Nematoda</taxon>
        <taxon>Chromadorea</taxon>
        <taxon>Rhabditida</taxon>
        <taxon>Rhabditina</taxon>
        <taxon>Rhabditomorpha</taxon>
        <taxon>Strongyloidea</taxon>
        <taxon>Trichostrongylidae</taxon>
        <taxon>Haemonchus</taxon>
    </lineage>
</organism>
<evidence type="ECO:0000313" key="2">
    <source>
        <dbReference type="Proteomes" id="UP000268014"/>
    </source>
</evidence>
<dbReference type="WBParaSite" id="HPLM_0000603901-mRNA-1">
    <property type="protein sequence ID" value="HPLM_0000603901-mRNA-1"/>
    <property type="gene ID" value="HPLM_0000603901"/>
</dbReference>
<sequence length="116" mass="13603">MKWIGTSPKSCQEFLHEHVLRHLVYDDPTRVANEFRSEGGTIITIEYLQGTVKRIPMFKKLASPNYRLFNFRDANCFCKRKWAPYNKGKWNAPEGGCYLPVRISSTQVRFLDMIRS</sequence>
<keyword evidence="2" id="KW-1185">Reference proteome</keyword>
<dbReference type="EMBL" id="UZAF01016428">
    <property type="protein sequence ID" value="VDO27774.1"/>
    <property type="molecule type" value="Genomic_DNA"/>
</dbReference>
<dbReference type="OrthoDB" id="5817090at2759"/>
<proteinExistence type="predicted"/>
<evidence type="ECO:0000313" key="3">
    <source>
        <dbReference type="WBParaSite" id="HPLM_0000603901-mRNA-1"/>
    </source>
</evidence>
<reference evidence="1 2" key="2">
    <citation type="submission" date="2018-11" db="EMBL/GenBank/DDBJ databases">
        <authorList>
            <consortium name="Pathogen Informatics"/>
        </authorList>
    </citation>
    <scope>NUCLEOTIDE SEQUENCE [LARGE SCALE GENOMIC DNA]</scope>
    <source>
        <strain evidence="1 2">MHpl1</strain>
    </source>
</reference>